<evidence type="ECO:0008006" key="4">
    <source>
        <dbReference type="Google" id="ProtNLM"/>
    </source>
</evidence>
<organism evidence="2 3">
    <name type="scientific">Zhouia amylolytica</name>
    <dbReference type="NCBI Taxonomy" id="376730"/>
    <lineage>
        <taxon>Bacteria</taxon>
        <taxon>Pseudomonadati</taxon>
        <taxon>Bacteroidota</taxon>
        <taxon>Flavobacteriia</taxon>
        <taxon>Flavobacteriales</taxon>
        <taxon>Flavobacteriaceae</taxon>
        <taxon>Zhouia</taxon>
    </lineage>
</organism>
<reference evidence="2 3" key="1">
    <citation type="submission" date="2016-10" db="EMBL/GenBank/DDBJ databases">
        <authorList>
            <person name="de Groot N.N."/>
        </authorList>
    </citation>
    <scope>NUCLEOTIDE SEQUENCE [LARGE SCALE GENOMIC DNA]</scope>
    <source>
        <strain evidence="2 3">CGMCC 1.6114</strain>
    </source>
</reference>
<dbReference type="AlphaFoldDB" id="A0A1I6RQ56"/>
<keyword evidence="1" id="KW-1133">Transmembrane helix</keyword>
<feature type="transmembrane region" description="Helical" evidence="1">
    <location>
        <begin position="284"/>
        <end position="303"/>
    </location>
</feature>
<evidence type="ECO:0000256" key="1">
    <source>
        <dbReference type="SAM" id="Phobius"/>
    </source>
</evidence>
<keyword evidence="1" id="KW-0812">Transmembrane</keyword>
<protein>
    <recommendedName>
        <fullName evidence="4">DUF3667 domain-containing protein</fullName>
    </recommendedName>
</protein>
<dbReference type="InterPro" id="IPR022134">
    <property type="entry name" value="DUF3667"/>
</dbReference>
<dbReference type="RefSeq" id="WP_074977651.1">
    <property type="nucleotide sequence ID" value="NZ_FPAG01000003.1"/>
</dbReference>
<gene>
    <name evidence="2" type="ORF">SAMN04487906_1230</name>
</gene>
<evidence type="ECO:0000313" key="2">
    <source>
        <dbReference type="EMBL" id="SFS66851.1"/>
    </source>
</evidence>
<name>A0A1I6RQ56_9FLAO</name>
<dbReference type="Proteomes" id="UP000183209">
    <property type="component" value="Unassembled WGS sequence"/>
</dbReference>
<accession>A0A1I6RQ56</accession>
<dbReference type="Pfam" id="PF12412">
    <property type="entry name" value="DUF3667"/>
    <property type="match status" value="1"/>
</dbReference>
<proteinExistence type="predicted"/>
<evidence type="ECO:0000313" key="3">
    <source>
        <dbReference type="Proteomes" id="UP000183209"/>
    </source>
</evidence>
<feature type="transmembrane region" description="Helical" evidence="1">
    <location>
        <begin position="309"/>
        <end position="327"/>
    </location>
</feature>
<dbReference type="EMBL" id="FPAG01000003">
    <property type="protein sequence ID" value="SFS66851.1"/>
    <property type="molecule type" value="Genomic_DNA"/>
</dbReference>
<feature type="transmembrane region" description="Helical" evidence="1">
    <location>
        <begin position="96"/>
        <end position="113"/>
    </location>
</feature>
<feature type="transmembrane region" description="Helical" evidence="1">
    <location>
        <begin position="253"/>
        <end position="272"/>
    </location>
</feature>
<keyword evidence="1" id="KW-0472">Membrane</keyword>
<feature type="transmembrane region" description="Helical" evidence="1">
    <location>
        <begin position="339"/>
        <end position="366"/>
    </location>
</feature>
<sequence>MSIPSEYKGRYQLKYRGNQCLNCNHPLDLSDKYCPHCSQMNSTKKITFKDLIIEFFGSIISYDSRFRKTMSSLLFKPGKITREYISGKRMTYANPFRFFLSAAIIYAFVFGFTRDFSDLDLAMEDQNFINIVNSNDSRERDSIFAEKDEKPLKEASTLLASNLKKRDFITLKNPKKTFDSINNMPSSLNRFIYKAGLFERGINNKYFFTYQKALDTLQIDSSFENKLSFNVAHSIVRIERQPGTFVNTLISRVPFMIFFFLPVFAVFIWLLYLRRNFTYMDHLVFSFHTQTTFIILITIAFIIDNIVELSAISIALILFLLYLYKAMRNFYQQGRFKTIVKFTILNSFFFILAVIAITILFLASAITY</sequence>